<evidence type="ECO:0000259" key="6">
    <source>
        <dbReference type="PROSITE" id="PS50893"/>
    </source>
</evidence>
<dbReference type="CDD" id="cd03216">
    <property type="entry name" value="ABC_Carb_Monos_I"/>
    <property type="match status" value="1"/>
</dbReference>
<dbReference type="InterPro" id="IPR027417">
    <property type="entry name" value="P-loop_NTPase"/>
</dbReference>
<keyword evidence="3" id="KW-0547">Nucleotide-binding</keyword>
<organism evidence="7 8">
    <name type="scientific">Nonomuraea zeae</name>
    <dbReference type="NCBI Taxonomy" id="1642303"/>
    <lineage>
        <taxon>Bacteria</taxon>
        <taxon>Bacillati</taxon>
        <taxon>Actinomycetota</taxon>
        <taxon>Actinomycetes</taxon>
        <taxon>Streptosporangiales</taxon>
        <taxon>Streptosporangiaceae</taxon>
        <taxon>Nonomuraea</taxon>
    </lineage>
</organism>
<dbReference type="GO" id="GO:0005524">
    <property type="term" value="F:ATP binding"/>
    <property type="evidence" value="ECO:0007669"/>
    <property type="project" value="UniProtKB-KW"/>
</dbReference>
<evidence type="ECO:0000313" key="7">
    <source>
        <dbReference type="EMBL" id="TMR36053.1"/>
    </source>
</evidence>
<evidence type="ECO:0000313" key="8">
    <source>
        <dbReference type="Proteomes" id="UP000306628"/>
    </source>
</evidence>
<evidence type="ECO:0000256" key="3">
    <source>
        <dbReference type="ARBA" id="ARBA00022741"/>
    </source>
</evidence>
<keyword evidence="2" id="KW-0677">Repeat</keyword>
<proteinExistence type="predicted"/>
<dbReference type="PANTHER" id="PTHR43790">
    <property type="entry name" value="CARBOHYDRATE TRANSPORT ATP-BINDING PROTEIN MG119-RELATED"/>
    <property type="match status" value="1"/>
</dbReference>
<dbReference type="EMBL" id="VCKX01000027">
    <property type="protein sequence ID" value="TMR36053.1"/>
    <property type="molecule type" value="Genomic_DNA"/>
</dbReference>
<dbReference type="PANTHER" id="PTHR43790:SF9">
    <property type="entry name" value="GALACTOFURANOSE TRANSPORTER ATP-BINDING PROTEIN YTFR"/>
    <property type="match status" value="1"/>
</dbReference>
<evidence type="ECO:0000256" key="1">
    <source>
        <dbReference type="ARBA" id="ARBA00022448"/>
    </source>
</evidence>
<dbReference type="RefSeq" id="WP_138689675.1">
    <property type="nucleotide sequence ID" value="NZ_JBHSAZ010000089.1"/>
</dbReference>
<dbReference type="InterPro" id="IPR003593">
    <property type="entry name" value="AAA+_ATPase"/>
</dbReference>
<feature type="compositionally biased region" description="Pro residues" evidence="5">
    <location>
        <begin position="514"/>
        <end position="525"/>
    </location>
</feature>
<dbReference type="SUPFAM" id="SSF52540">
    <property type="entry name" value="P-loop containing nucleoside triphosphate hydrolases"/>
    <property type="match status" value="2"/>
</dbReference>
<dbReference type="InterPro" id="IPR017871">
    <property type="entry name" value="ABC_transporter-like_CS"/>
</dbReference>
<dbReference type="InterPro" id="IPR050107">
    <property type="entry name" value="ABC_carbohydrate_import_ATPase"/>
</dbReference>
<dbReference type="PROSITE" id="PS00211">
    <property type="entry name" value="ABC_TRANSPORTER_1"/>
    <property type="match status" value="1"/>
</dbReference>
<keyword evidence="4 7" id="KW-0067">ATP-binding</keyword>
<feature type="domain" description="ABC transporter" evidence="6">
    <location>
        <begin position="3"/>
        <end position="239"/>
    </location>
</feature>
<reference evidence="7 8" key="1">
    <citation type="submission" date="2019-05" db="EMBL/GenBank/DDBJ databases">
        <title>Draft genome sequence of Nonomuraea zeae DSM 100528.</title>
        <authorList>
            <person name="Saricaoglu S."/>
            <person name="Isik K."/>
        </authorList>
    </citation>
    <scope>NUCLEOTIDE SEQUENCE [LARGE SCALE GENOMIC DNA]</scope>
    <source>
        <strain evidence="7 8">DSM 100528</strain>
    </source>
</reference>
<dbReference type="GO" id="GO:0016887">
    <property type="term" value="F:ATP hydrolysis activity"/>
    <property type="evidence" value="ECO:0007669"/>
    <property type="project" value="InterPro"/>
</dbReference>
<dbReference type="PROSITE" id="PS50893">
    <property type="entry name" value="ABC_TRANSPORTER_2"/>
    <property type="match status" value="2"/>
</dbReference>
<accession>A0A5S4GT04</accession>
<dbReference type="InterPro" id="IPR003439">
    <property type="entry name" value="ABC_transporter-like_ATP-bd"/>
</dbReference>
<dbReference type="AlphaFoldDB" id="A0A5S4GT04"/>
<sequence length="536" mass="55666">MTFAVTSVSKVYGATRALSSVTLELRPGEIVGLIGTNGAGKSTLIKILSGATAPTSGTLSYEGRPLEFGGPLDAQAAGVQTVHQNIDDGVVFGASVAENLTLDSLAAGGAWFLTRARVRAAATAVAPDLGLPLDVPVESLSASARQQLLIARALARRARLLILDEPTSTLSEVEADALAARVREAVAQGVSVLYVSHRLAEIETLCDRVAVLRDGELAATFTAPLSRESIVAAMLGPVAASGYVPAASSQDGVRDPEGAQPPQSAGPVPDVLVAEGVRAVAGRKAFGLRVRAGEVLGVTGLVGAGKTELLEQLGGARPLLSGRLELDGAPYRPKDPRAAIDSGVAFAPEERAAQSIVPGWSVRAHVTLPWLRRHSLRSGLLGRRSETDAARRVIELFGVRGPGDDAPIEALSGGNQQKVVVGRWLAGEPRLLVLDEPFRGVDVAARADIGRVVRERAKQAAVIVATSDPQELRGLADRVLVMHEGTAAGELSIAEATPERLAALMSGTSTEPPSTEPPSTEPPTTLPEDQQHGEPA</sequence>
<protein>
    <submittedName>
        <fullName evidence="7">Sugar ABC transporter ATP-binding protein</fullName>
    </submittedName>
</protein>
<feature type="region of interest" description="Disordered" evidence="5">
    <location>
        <begin position="246"/>
        <end position="268"/>
    </location>
</feature>
<evidence type="ECO:0000256" key="2">
    <source>
        <dbReference type="ARBA" id="ARBA00022737"/>
    </source>
</evidence>
<dbReference type="SMART" id="SM00382">
    <property type="entry name" value="AAA"/>
    <property type="match status" value="2"/>
</dbReference>
<dbReference type="Gene3D" id="3.40.50.300">
    <property type="entry name" value="P-loop containing nucleotide triphosphate hydrolases"/>
    <property type="match status" value="2"/>
</dbReference>
<comment type="caution">
    <text evidence="7">The sequence shown here is derived from an EMBL/GenBank/DDBJ whole genome shotgun (WGS) entry which is preliminary data.</text>
</comment>
<dbReference type="CDD" id="cd03215">
    <property type="entry name" value="ABC_Carb_Monos_II"/>
    <property type="match status" value="1"/>
</dbReference>
<evidence type="ECO:0000256" key="5">
    <source>
        <dbReference type="SAM" id="MobiDB-lite"/>
    </source>
</evidence>
<feature type="region of interest" description="Disordered" evidence="5">
    <location>
        <begin position="504"/>
        <end position="536"/>
    </location>
</feature>
<gene>
    <name evidence="7" type="ORF">ETD85_11655</name>
</gene>
<keyword evidence="8" id="KW-1185">Reference proteome</keyword>
<evidence type="ECO:0000256" key="4">
    <source>
        <dbReference type="ARBA" id="ARBA00022840"/>
    </source>
</evidence>
<dbReference type="Proteomes" id="UP000306628">
    <property type="component" value="Unassembled WGS sequence"/>
</dbReference>
<keyword evidence="1" id="KW-0813">Transport</keyword>
<feature type="domain" description="ABC transporter" evidence="6">
    <location>
        <begin position="266"/>
        <end position="509"/>
    </location>
</feature>
<name>A0A5S4GT04_9ACTN</name>
<dbReference type="OrthoDB" id="3651648at2"/>
<dbReference type="Pfam" id="PF00005">
    <property type="entry name" value="ABC_tran"/>
    <property type="match status" value="2"/>
</dbReference>